<dbReference type="OrthoDB" id="9802385at2"/>
<dbReference type="GO" id="GO:0016301">
    <property type="term" value="F:kinase activity"/>
    <property type="evidence" value="ECO:0007669"/>
    <property type="project" value="UniProtKB-KW"/>
</dbReference>
<keyword evidence="2" id="KW-1185">Reference proteome</keyword>
<protein>
    <submittedName>
        <fullName evidence="1">GTP pyrophosphokinase</fullName>
    </submittedName>
</protein>
<evidence type="ECO:0000313" key="1">
    <source>
        <dbReference type="EMBL" id="PWR01772.1"/>
    </source>
</evidence>
<dbReference type="SUPFAM" id="SSF109604">
    <property type="entry name" value="HD-domain/PDEase-like"/>
    <property type="match status" value="1"/>
</dbReference>
<accession>A0A2V2L936</accession>
<keyword evidence="1" id="KW-0418">Kinase</keyword>
<comment type="caution">
    <text evidence="1">The sequence shown here is derived from an EMBL/GenBank/DDBJ whole genome shotgun (WGS) entry which is preliminary data.</text>
</comment>
<dbReference type="EMBL" id="QGKU01000048">
    <property type="protein sequence ID" value="PWR01772.1"/>
    <property type="molecule type" value="Genomic_DNA"/>
</dbReference>
<evidence type="ECO:0000313" key="2">
    <source>
        <dbReference type="Proteomes" id="UP000245680"/>
    </source>
</evidence>
<organism evidence="1 2">
    <name type="scientific">Meridianimarinicoccus roseus</name>
    <dbReference type="NCBI Taxonomy" id="2072018"/>
    <lineage>
        <taxon>Bacteria</taxon>
        <taxon>Pseudomonadati</taxon>
        <taxon>Pseudomonadota</taxon>
        <taxon>Alphaproteobacteria</taxon>
        <taxon>Rhodobacterales</taxon>
        <taxon>Paracoccaceae</taxon>
        <taxon>Meridianimarinicoccus</taxon>
    </lineage>
</organism>
<sequence length="138" mass="14765">MIDAAFAFAVKAHTGQRDKSGAAYLLHPVRVMGRVQGAAAQAVALMHDVLEDSDATAEDLRAAGFPEEVVAGVEAMTRAPDESYGDFVDRAAADPIARRVKLADIEDNLDLRRLAGLGAADMARLQRYLAARKVLMAD</sequence>
<proteinExistence type="predicted"/>
<dbReference type="AlphaFoldDB" id="A0A2V2L936"/>
<dbReference type="Proteomes" id="UP000245680">
    <property type="component" value="Unassembled WGS sequence"/>
</dbReference>
<reference evidence="1 2" key="1">
    <citation type="submission" date="2018-05" db="EMBL/GenBank/DDBJ databases">
        <title>Rhodobacteraceae gen. nov., sp. nov. isolated from sea water.</title>
        <authorList>
            <person name="Ren Y."/>
        </authorList>
    </citation>
    <scope>NUCLEOTIDE SEQUENCE [LARGE SCALE GENOMIC DNA]</scope>
    <source>
        <strain evidence="1 2">TG-679</strain>
    </source>
</reference>
<dbReference type="Gene3D" id="1.10.3210.10">
    <property type="entry name" value="Hypothetical protein af1432"/>
    <property type="match status" value="1"/>
</dbReference>
<keyword evidence="1" id="KW-0808">Transferase</keyword>
<dbReference type="Pfam" id="PF13328">
    <property type="entry name" value="HD_4"/>
    <property type="match status" value="1"/>
</dbReference>
<gene>
    <name evidence="1" type="ORF">DKT77_16130</name>
</gene>
<name>A0A2V2L936_9RHOB</name>